<feature type="domain" description="Thiolase C-terminal" evidence="16">
    <location>
        <begin position="269"/>
        <end position="389"/>
    </location>
</feature>
<keyword evidence="6" id="KW-0276">Fatty acid metabolism</keyword>
<evidence type="ECO:0000256" key="10">
    <source>
        <dbReference type="ARBA" id="ARBA00023315"/>
    </source>
</evidence>
<dbReference type="InterPro" id="IPR002155">
    <property type="entry name" value="Thiolase"/>
</dbReference>
<dbReference type="OrthoDB" id="9764638at2"/>
<comment type="pathway">
    <text evidence="2">Lipid metabolism.</text>
</comment>
<dbReference type="AlphaFoldDB" id="A0A1Y5RRI4"/>
<evidence type="ECO:0000256" key="6">
    <source>
        <dbReference type="ARBA" id="ARBA00022832"/>
    </source>
</evidence>
<evidence type="ECO:0000256" key="13">
    <source>
        <dbReference type="PIRSR" id="PIRSR000429-1"/>
    </source>
</evidence>
<dbReference type="PROSITE" id="PS00737">
    <property type="entry name" value="THIOLASE_2"/>
    <property type="match status" value="1"/>
</dbReference>
<keyword evidence="5" id="KW-0583">PHB biosynthesis</keyword>
<dbReference type="InterPro" id="IPR020616">
    <property type="entry name" value="Thiolase_N"/>
</dbReference>
<keyword evidence="9" id="KW-0576">Peroxisome</keyword>
<feature type="domain" description="Thiolase N-terminal" evidence="15">
    <location>
        <begin position="5"/>
        <end position="260"/>
    </location>
</feature>
<dbReference type="InterPro" id="IPR020617">
    <property type="entry name" value="Thiolase_C"/>
</dbReference>
<dbReference type="CDD" id="cd00751">
    <property type="entry name" value="thiolase"/>
    <property type="match status" value="1"/>
</dbReference>
<accession>A0A1Y5RRI4</accession>
<gene>
    <name evidence="17" type="primary">fadA_1</name>
    <name evidence="17" type="ORF">TRL7639_00723</name>
</gene>
<dbReference type="PROSITE" id="PS00098">
    <property type="entry name" value="THIOLASE_1"/>
    <property type="match status" value="1"/>
</dbReference>
<keyword evidence="8" id="KW-0443">Lipid metabolism</keyword>
<evidence type="ECO:0000259" key="15">
    <source>
        <dbReference type="Pfam" id="PF00108"/>
    </source>
</evidence>
<dbReference type="Pfam" id="PF02803">
    <property type="entry name" value="Thiolase_C"/>
    <property type="match status" value="1"/>
</dbReference>
<dbReference type="Gene3D" id="3.40.47.10">
    <property type="match status" value="1"/>
</dbReference>
<keyword evidence="4 14" id="KW-0808">Transferase</keyword>
<evidence type="ECO:0000256" key="3">
    <source>
        <dbReference type="ARBA" id="ARBA00010982"/>
    </source>
</evidence>
<feature type="active site" description="Proton acceptor" evidence="13">
    <location>
        <position position="347"/>
    </location>
</feature>
<dbReference type="PANTHER" id="PTHR43853">
    <property type="entry name" value="3-KETOACYL-COA THIOLASE, PEROXISOMAL"/>
    <property type="match status" value="1"/>
</dbReference>
<dbReference type="InterPro" id="IPR020615">
    <property type="entry name" value="Thiolase_acyl_enz_int_AS"/>
</dbReference>
<comment type="similarity">
    <text evidence="3 14">Belongs to the thiolase-like superfamily. Thiolase family.</text>
</comment>
<dbReference type="PANTHER" id="PTHR43853:SF8">
    <property type="entry name" value="3-KETOACYL-COA THIOLASE, PEROXISOMAL"/>
    <property type="match status" value="1"/>
</dbReference>
<dbReference type="EC" id="2.3.1.16" evidence="11"/>
<dbReference type="RefSeq" id="WP_085794404.1">
    <property type="nucleotide sequence ID" value="NZ_FWFO01000001.1"/>
</dbReference>
<evidence type="ECO:0000313" key="18">
    <source>
        <dbReference type="Proteomes" id="UP000193077"/>
    </source>
</evidence>
<dbReference type="GO" id="GO:0003988">
    <property type="term" value="F:acetyl-CoA C-acyltransferase activity"/>
    <property type="evidence" value="ECO:0007669"/>
    <property type="project" value="UniProtKB-EC"/>
</dbReference>
<dbReference type="EMBL" id="FWFO01000001">
    <property type="protein sequence ID" value="SLN23223.1"/>
    <property type="molecule type" value="Genomic_DNA"/>
</dbReference>
<evidence type="ECO:0000256" key="4">
    <source>
        <dbReference type="ARBA" id="ARBA00022679"/>
    </source>
</evidence>
<evidence type="ECO:0000256" key="14">
    <source>
        <dbReference type="RuleBase" id="RU003557"/>
    </source>
</evidence>
<dbReference type="GO" id="GO:0042619">
    <property type="term" value="P:poly-hydroxybutyrate biosynthetic process"/>
    <property type="evidence" value="ECO:0007669"/>
    <property type="project" value="UniProtKB-KW"/>
</dbReference>
<keyword evidence="18" id="KW-1185">Reference proteome</keyword>
<sequence length="391" mass="41027">MKQAVIVSTARTGLAKSFRGSFNMTHGASMGGHAVQAAVERAGLQGSDIEDCVIGCGLPEGETGGNIGRQIAIRAGLPVTASGMTVNRFCSSGLQAIAQAANAITQEGAGPMVAGGVESISLVQSKMRPAPDPWILEHKPAIYMTMIETADIVAERYGLSREYQDEYSLRSQQRIAAAQEAGKFADEIVPMTTTMAVKDKETGEISQKEVVVDRDECNRPGTTLEGLAGLDPVRGAGNHVTAGNASQLSDGAAAVVLMEAGEAEKRGLEPLGAFKGFAVAGCEPDEMGIGPVFAVPRLLERHGLKVDDIDLWELNEAFASQCLYSRDRLGIDPEKYNVNGGSIAIGHPFGMTGARMTGHLMLEGKRRGAKLGVVTMCIGGGMGAAGLFEIY</sequence>
<comment type="subcellular location">
    <subcellularLocation>
        <location evidence="1">Peroxisome</location>
    </subcellularLocation>
</comment>
<organism evidence="17 18">
    <name type="scientific">Falsiruegeria litorea R37</name>
    <dbReference type="NCBI Taxonomy" id="1200284"/>
    <lineage>
        <taxon>Bacteria</taxon>
        <taxon>Pseudomonadati</taxon>
        <taxon>Pseudomonadota</taxon>
        <taxon>Alphaproteobacteria</taxon>
        <taxon>Rhodobacterales</taxon>
        <taxon>Roseobacteraceae</taxon>
        <taxon>Falsiruegeria</taxon>
    </lineage>
</organism>
<dbReference type="InterPro" id="IPR020613">
    <property type="entry name" value="Thiolase_CS"/>
</dbReference>
<dbReference type="InterPro" id="IPR020610">
    <property type="entry name" value="Thiolase_AS"/>
</dbReference>
<protein>
    <recommendedName>
        <fullName evidence="11">acetyl-CoA C-acyltransferase</fullName>
        <ecNumber evidence="11">2.3.1.16</ecNumber>
    </recommendedName>
</protein>
<dbReference type="GO" id="GO:0010124">
    <property type="term" value="P:phenylacetate catabolic process"/>
    <property type="evidence" value="ECO:0007669"/>
    <property type="project" value="TreeGrafter"/>
</dbReference>
<evidence type="ECO:0000256" key="2">
    <source>
        <dbReference type="ARBA" id="ARBA00005189"/>
    </source>
</evidence>
<evidence type="ECO:0000256" key="9">
    <source>
        <dbReference type="ARBA" id="ARBA00023140"/>
    </source>
</evidence>
<dbReference type="Proteomes" id="UP000193077">
    <property type="component" value="Unassembled WGS sequence"/>
</dbReference>
<evidence type="ECO:0000313" key="17">
    <source>
        <dbReference type="EMBL" id="SLN23223.1"/>
    </source>
</evidence>
<dbReference type="Pfam" id="PF00108">
    <property type="entry name" value="Thiolase_N"/>
    <property type="match status" value="1"/>
</dbReference>
<feature type="active site" description="Proton acceptor" evidence="13">
    <location>
        <position position="377"/>
    </location>
</feature>
<proteinExistence type="inferred from homology"/>
<dbReference type="NCBIfam" id="TIGR01930">
    <property type="entry name" value="AcCoA-C-Actrans"/>
    <property type="match status" value="1"/>
</dbReference>
<dbReference type="PROSITE" id="PS00099">
    <property type="entry name" value="THIOLASE_3"/>
    <property type="match status" value="1"/>
</dbReference>
<evidence type="ECO:0000256" key="7">
    <source>
        <dbReference type="ARBA" id="ARBA00022946"/>
    </source>
</evidence>
<reference evidence="17 18" key="1">
    <citation type="submission" date="2017-03" db="EMBL/GenBank/DDBJ databases">
        <authorList>
            <person name="Afonso C.L."/>
            <person name="Miller P.J."/>
            <person name="Scott M.A."/>
            <person name="Spackman E."/>
            <person name="Goraichik I."/>
            <person name="Dimitrov K.M."/>
            <person name="Suarez D.L."/>
            <person name="Swayne D.E."/>
        </authorList>
    </citation>
    <scope>NUCLEOTIDE SEQUENCE [LARGE SCALE GENOMIC DNA]</scope>
    <source>
        <strain evidence="17 18">CECT 7639</strain>
    </source>
</reference>
<dbReference type="GO" id="GO:0006635">
    <property type="term" value="P:fatty acid beta-oxidation"/>
    <property type="evidence" value="ECO:0007669"/>
    <property type="project" value="TreeGrafter"/>
</dbReference>
<evidence type="ECO:0000259" key="16">
    <source>
        <dbReference type="Pfam" id="PF02803"/>
    </source>
</evidence>
<dbReference type="PIRSF" id="PIRSF000429">
    <property type="entry name" value="Ac-CoA_Ac_transf"/>
    <property type="match status" value="1"/>
</dbReference>
<comment type="pathway">
    <text evidence="12">Metabolic intermediate biosynthesis; (R)-mevalonate biosynthesis; (R)-mevalonate from acetyl-CoA: step 1/3.</text>
</comment>
<evidence type="ECO:0000256" key="5">
    <source>
        <dbReference type="ARBA" id="ARBA00022752"/>
    </source>
</evidence>
<evidence type="ECO:0000256" key="1">
    <source>
        <dbReference type="ARBA" id="ARBA00004275"/>
    </source>
</evidence>
<dbReference type="SUPFAM" id="SSF53901">
    <property type="entry name" value="Thiolase-like"/>
    <property type="match status" value="2"/>
</dbReference>
<evidence type="ECO:0000256" key="12">
    <source>
        <dbReference type="ARBA" id="ARBA00037924"/>
    </source>
</evidence>
<dbReference type="FunFam" id="3.40.47.10:FF:000010">
    <property type="entry name" value="Acetyl-CoA acetyltransferase (Thiolase)"/>
    <property type="match status" value="1"/>
</dbReference>
<evidence type="ECO:0000256" key="8">
    <source>
        <dbReference type="ARBA" id="ARBA00023098"/>
    </source>
</evidence>
<dbReference type="InterPro" id="IPR050215">
    <property type="entry name" value="Thiolase-like_sf_Thiolase"/>
</dbReference>
<dbReference type="NCBIfam" id="NF005494">
    <property type="entry name" value="PRK07108.1"/>
    <property type="match status" value="1"/>
</dbReference>
<dbReference type="GO" id="GO:0005737">
    <property type="term" value="C:cytoplasm"/>
    <property type="evidence" value="ECO:0007669"/>
    <property type="project" value="UniProtKB-ARBA"/>
</dbReference>
<keyword evidence="10 14" id="KW-0012">Acyltransferase</keyword>
<feature type="active site" description="Acyl-thioester intermediate" evidence="13">
    <location>
        <position position="90"/>
    </location>
</feature>
<name>A0A1Y5RRI4_9RHOB</name>
<keyword evidence="7" id="KW-0809">Transit peptide</keyword>
<dbReference type="InterPro" id="IPR016039">
    <property type="entry name" value="Thiolase-like"/>
</dbReference>
<evidence type="ECO:0000256" key="11">
    <source>
        <dbReference type="ARBA" id="ARBA00024073"/>
    </source>
</evidence>